<protein>
    <submittedName>
        <fullName evidence="2">Gas vesicle synthesis protein GvpL/GvpF</fullName>
    </submittedName>
</protein>
<evidence type="ECO:0000313" key="3">
    <source>
        <dbReference type="Proteomes" id="UP000198703"/>
    </source>
</evidence>
<dbReference type="STRING" id="89524.SAMN05444370_104287"/>
<organism evidence="2 3">
    <name type="scientific">Rubrimonas cliftonensis</name>
    <dbReference type="NCBI Taxonomy" id="89524"/>
    <lineage>
        <taxon>Bacteria</taxon>
        <taxon>Pseudomonadati</taxon>
        <taxon>Pseudomonadota</taxon>
        <taxon>Alphaproteobacteria</taxon>
        <taxon>Rhodobacterales</taxon>
        <taxon>Paracoccaceae</taxon>
        <taxon>Rubrimonas</taxon>
    </lineage>
</organism>
<name>A0A1H4ALV3_9RHOB</name>
<dbReference type="GO" id="GO:0031411">
    <property type="term" value="C:gas vesicle"/>
    <property type="evidence" value="ECO:0007669"/>
    <property type="project" value="InterPro"/>
</dbReference>
<dbReference type="EMBL" id="FNQM01000004">
    <property type="protein sequence ID" value="SEA36946.1"/>
    <property type="molecule type" value="Genomic_DNA"/>
</dbReference>
<evidence type="ECO:0000313" key="2">
    <source>
        <dbReference type="EMBL" id="SEA36946.1"/>
    </source>
</evidence>
<accession>A0A1H4ALV3</accession>
<dbReference type="InterPro" id="IPR009430">
    <property type="entry name" value="GvpL/GvpF"/>
</dbReference>
<keyword evidence="3" id="KW-1185">Reference proteome</keyword>
<gene>
    <name evidence="2" type="ORF">SAMN05444370_104287</name>
</gene>
<sequence>MTRPMEFVAVMGADDAGRLEAGGGGPSELAFSRRGPLTAIFAPAPSVGGLRGLLGAAARGGATARKAAGAALVARQKLLEALMRGGAVLPAAPGARLAPGEARGALAASADALREALARLTGFAQHQVRISWDAPQALARFRDAPEIAAATTRAGDGRQAFARALAQGAAALRARLGAGFAADLAGVAEATAMLPPEDEADLLNLVALTDAPGLALLERRLEAIDAIWPEGLRIRLIGPSPAITFAAVAVERPDAADLDAAARSLGLAWPLEEPGRVSAAFRRAAAAAHPDAHPDTPPGAHSGAGEAVAQARAAAALLAAAGAARAARLAAGEAPEGPFLTLRSDAEGPAAPSRARAA</sequence>
<dbReference type="GO" id="GO:0031412">
    <property type="term" value="P:gas vesicle organization"/>
    <property type="evidence" value="ECO:0007669"/>
    <property type="project" value="InterPro"/>
</dbReference>
<reference evidence="2 3" key="1">
    <citation type="submission" date="2016-10" db="EMBL/GenBank/DDBJ databases">
        <authorList>
            <person name="de Groot N.N."/>
        </authorList>
    </citation>
    <scope>NUCLEOTIDE SEQUENCE [LARGE SCALE GENOMIC DNA]</scope>
    <source>
        <strain evidence="2 3">DSM 15345</strain>
    </source>
</reference>
<dbReference type="OrthoDB" id="7867718at2"/>
<dbReference type="AlphaFoldDB" id="A0A1H4ALV3"/>
<evidence type="ECO:0000256" key="1">
    <source>
        <dbReference type="SAM" id="MobiDB-lite"/>
    </source>
</evidence>
<dbReference type="RefSeq" id="WP_093252359.1">
    <property type="nucleotide sequence ID" value="NZ_FNQM01000004.1"/>
</dbReference>
<dbReference type="Pfam" id="PF06386">
    <property type="entry name" value="GvpL_GvpF"/>
    <property type="match status" value="1"/>
</dbReference>
<feature type="region of interest" description="Disordered" evidence="1">
    <location>
        <begin position="284"/>
        <end position="306"/>
    </location>
</feature>
<proteinExistence type="predicted"/>
<dbReference type="Proteomes" id="UP000198703">
    <property type="component" value="Unassembled WGS sequence"/>
</dbReference>
<feature type="region of interest" description="Disordered" evidence="1">
    <location>
        <begin position="336"/>
        <end position="358"/>
    </location>
</feature>